<dbReference type="SUPFAM" id="SSF50156">
    <property type="entry name" value="PDZ domain-like"/>
    <property type="match status" value="1"/>
</dbReference>
<reference evidence="1 2" key="1">
    <citation type="submission" date="2015-09" db="EMBL/GenBank/DDBJ databases">
        <authorList>
            <consortium name="Swine Surveillance"/>
        </authorList>
    </citation>
    <scope>NUCLEOTIDE SEQUENCE [LARGE SCALE GENOMIC DNA]</scope>
    <source>
        <strain evidence="1 2">CECT 5294</strain>
    </source>
</reference>
<evidence type="ECO:0000313" key="1">
    <source>
        <dbReference type="EMBL" id="CUH59940.1"/>
    </source>
</evidence>
<accession>A0A0P1EXU7</accession>
<name>A0A0P1EXU7_9RHOB</name>
<sequence length="219" mass="24501">MLLEKGDLVVAVNGILWTRLASVQKAISKLIESDTGPVLLTVWRDGQVFNIFTDAPLDSKWEVLEEPEVSQLDGIKPTKLPKDNKRLTRFAIYVGSGSEADVVELRRSFWAMLVPPFWLVFQRQWEALVGLLCVLLTAAVIHPWFGTGLYLAICIYVGRRQISLLEFAMTREGKRKVMILAAASDLEAQDVALKFDDQLQFKFAPHAANGSDEVDIGLI</sequence>
<dbReference type="AlphaFoldDB" id="A0A0P1EXU7"/>
<dbReference type="STRING" id="266809.PM03_09670"/>
<proteinExistence type="predicted"/>
<dbReference type="Pfam" id="PF10947">
    <property type="entry name" value="DUF2628"/>
    <property type="match status" value="1"/>
</dbReference>
<dbReference type="Gene3D" id="2.30.42.10">
    <property type="match status" value="1"/>
</dbReference>
<dbReference type="RefSeq" id="WP_058123016.1">
    <property type="nucleotide sequence ID" value="NZ_CYRX01000011.1"/>
</dbReference>
<dbReference type="Proteomes" id="UP000051298">
    <property type="component" value="Unassembled WGS sequence"/>
</dbReference>
<evidence type="ECO:0008006" key="3">
    <source>
        <dbReference type="Google" id="ProtNLM"/>
    </source>
</evidence>
<dbReference type="eggNOG" id="COG0265">
    <property type="taxonomic scope" value="Bacteria"/>
</dbReference>
<dbReference type="InterPro" id="IPR036034">
    <property type="entry name" value="PDZ_sf"/>
</dbReference>
<dbReference type="EMBL" id="CYRX01000011">
    <property type="protein sequence ID" value="CUH59940.1"/>
    <property type="molecule type" value="Genomic_DNA"/>
</dbReference>
<organism evidence="1 2">
    <name type="scientific">Thalassobacter stenotrophicus</name>
    <dbReference type="NCBI Taxonomy" id="266809"/>
    <lineage>
        <taxon>Bacteria</taxon>
        <taxon>Pseudomonadati</taxon>
        <taxon>Pseudomonadota</taxon>
        <taxon>Alphaproteobacteria</taxon>
        <taxon>Rhodobacterales</taxon>
        <taxon>Roseobacteraceae</taxon>
        <taxon>Thalassobacter</taxon>
    </lineage>
</organism>
<dbReference type="InterPro" id="IPR024399">
    <property type="entry name" value="DUF2628"/>
</dbReference>
<protein>
    <recommendedName>
        <fullName evidence="3">PDZ domain-containing protein</fullName>
    </recommendedName>
</protein>
<evidence type="ECO:0000313" key="2">
    <source>
        <dbReference type="Proteomes" id="UP000051298"/>
    </source>
</evidence>
<gene>
    <name evidence="1" type="ORF">THS5294_01229</name>
</gene>